<gene>
    <name evidence="1" type="ORF">PSUM_01480</name>
</gene>
<organism evidence="1 2">
    <name type="scientific">Pseudomonas umsongensis</name>
    <dbReference type="NCBI Taxonomy" id="198618"/>
    <lineage>
        <taxon>Bacteria</taxon>
        <taxon>Pseudomonadati</taxon>
        <taxon>Pseudomonadota</taxon>
        <taxon>Gammaproteobacteria</taxon>
        <taxon>Pseudomonadales</taxon>
        <taxon>Pseudomonadaceae</taxon>
        <taxon>Pseudomonas</taxon>
    </lineage>
</organism>
<keyword evidence="2" id="KW-1185">Reference proteome</keyword>
<name>A0ABX4DZI6_9PSED</name>
<evidence type="ECO:0000313" key="2">
    <source>
        <dbReference type="Proteomes" id="UP000215455"/>
    </source>
</evidence>
<reference evidence="1 2" key="1">
    <citation type="submission" date="2017-06" db="EMBL/GenBank/DDBJ databases">
        <authorList>
            <person name="Furmanczyk E.M."/>
        </authorList>
    </citation>
    <scope>NUCLEOTIDE SEQUENCE [LARGE SCALE GENOMIC DNA]</scope>
    <source>
        <strain evidence="1 2">DSM 16611</strain>
    </source>
</reference>
<dbReference type="Proteomes" id="UP000215455">
    <property type="component" value="Unassembled WGS sequence"/>
</dbReference>
<accession>A0ABX4DZI6</accession>
<proteinExistence type="predicted"/>
<protein>
    <submittedName>
        <fullName evidence="1">Uncharacterized protein</fullName>
    </submittedName>
</protein>
<evidence type="ECO:0000313" key="1">
    <source>
        <dbReference type="EMBL" id="OXR34602.1"/>
    </source>
</evidence>
<comment type="caution">
    <text evidence="1">The sequence shown here is derived from an EMBL/GenBank/DDBJ whole genome shotgun (WGS) entry which is preliminary data.</text>
</comment>
<dbReference type="EMBL" id="NIWU01000001">
    <property type="protein sequence ID" value="OXR34602.1"/>
    <property type="molecule type" value="Genomic_DNA"/>
</dbReference>
<sequence length="166" mass="18446">MFMIGYDLPRDGSNAQAKLTTPPMPGDAWTECYTAARGNKFHYQIDDGAIRLHEGRRYPIEVINKMLNILWEVSDSTTFPLANSATKIRAGESAFGIGKAYYEATDKKGKPPDASALAALLQDIGALRFTPGRRDAWSINTEVFPREGMIDVTALITREIELLEHL</sequence>